<feature type="compositionally biased region" description="Polar residues" evidence="1">
    <location>
        <begin position="1"/>
        <end position="12"/>
    </location>
</feature>
<sequence>MIVSTSTASVTSLPFDDDDEEDPGHMWLESMKIKTSTDPQTELDRYIATNSRDEIPSQSEFDILSWWKANSEKYKILSHMARDVLAMPVSTVASESAFSTGGRVVDHYRSSLSPKMTEALICSQNWLQAGQSISEIVDKLREFDNFDETENVIQLANATLGGEDVIASGD</sequence>
<dbReference type="EMBL" id="JAWXYG010000002">
    <property type="protein sequence ID" value="KAK4280640.1"/>
    <property type="molecule type" value="Genomic_DNA"/>
</dbReference>
<dbReference type="PANTHER" id="PTHR23272">
    <property type="entry name" value="BED FINGER-RELATED"/>
    <property type="match status" value="1"/>
</dbReference>
<dbReference type="InterPro" id="IPR008906">
    <property type="entry name" value="HATC_C_dom"/>
</dbReference>
<dbReference type="PANTHER" id="PTHR23272:SF161">
    <property type="entry name" value="ZINC FINGER BED DOMAIN-CONTAINING PROTEIN RICESLEEPER 1-LIKE"/>
    <property type="match status" value="1"/>
</dbReference>
<protein>
    <recommendedName>
        <fullName evidence="2">HAT C-terminal dimerisation domain-containing protein</fullName>
    </recommendedName>
</protein>
<proteinExistence type="predicted"/>
<evidence type="ECO:0000313" key="4">
    <source>
        <dbReference type="Proteomes" id="UP001293593"/>
    </source>
</evidence>
<organism evidence="3 4">
    <name type="scientific">Acacia crassicarpa</name>
    <name type="common">northern wattle</name>
    <dbReference type="NCBI Taxonomy" id="499986"/>
    <lineage>
        <taxon>Eukaryota</taxon>
        <taxon>Viridiplantae</taxon>
        <taxon>Streptophyta</taxon>
        <taxon>Embryophyta</taxon>
        <taxon>Tracheophyta</taxon>
        <taxon>Spermatophyta</taxon>
        <taxon>Magnoliopsida</taxon>
        <taxon>eudicotyledons</taxon>
        <taxon>Gunneridae</taxon>
        <taxon>Pentapetalae</taxon>
        <taxon>rosids</taxon>
        <taxon>fabids</taxon>
        <taxon>Fabales</taxon>
        <taxon>Fabaceae</taxon>
        <taxon>Caesalpinioideae</taxon>
        <taxon>mimosoid clade</taxon>
        <taxon>Acacieae</taxon>
        <taxon>Acacia</taxon>
    </lineage>
</organism>
<dbReference type="SUPFAM" id="SSF53098">
    <property type="entry name" value="Ribonuclease H-like"/>
    <property type="match status" value="1"/>
</dbReference>
<dbReference type="Proteomes" id="UP001293593">
    <property type="component" value="Unassembled WGS sequence"/>
</dbReference>
<dbReference type="InterPro" id="IPR012337">
    <property type="entry name" value="RNaseH-like_sf"/>
</dbReference>
<gene>
    <name evidence="3" type="ORF">QN277_012239</name>
</gene>
<evidence type="ECO:0000256" key="1">
    <source>
        <dbReference type="SAM" id="MobiDB-lite"/>
    </source>
</evidence>
<dbReference type="Pfam" id="PF05699">
    <property type="entry name" value="Dimer_Tnp_hAT"/>
    <property type="match status" value="1"/>
</dbReference>
<keyword evidence="4" id="KW-1185">Reference proteome</keyword>
<accession>A0AAE1TEC6</accession>
<comment type="caution">
    <text evidence="3">The sequence shown here is derived from an EMBL/GenBank/DDBJ whole genome shotgun (WGS) entry which is preliminary data.</text>
</comment>
<name>A0AAE1TEC6_9FABA</name>
<dbReference type="AlphaFoldDB" id="A0AAE1TEC6"/>
<feature type="region of interest" description="Disordered" evidence="1">
    <location>
        <begin position="1"/>
        <end position="24"/>
    </location>
</feature>
<reference evidence="3" key="1">
    <citation type="submission" date="2023-10" db="EMBL/GenBank/DDBJ databases">
        <title>Chromosome-level genome of the transformable northern wattle, Acacia crassicarpa.</title>
        <authorList>
            <person name="Massaro I."/>
            <person name="Sinha N.R."/>
            <person name="Poethig S."/>
            <person name="Leichty A.R."/>
        </authorList>
    </citation>
    <scope>NUCLEOTIDE SEQUENCE</scope>
    <source>
        <strain evidence="3">Acra3RX</strain>
        <tissue evidence="3">Leaf</tissue>
    </source>
</reference>
<evidence type="ECO:0000313" key="3">
    <source>
        <dbReference type="EMBL" id="KAK4280640.1"/>
    </source>
</evidence>
<dbReference type="GO" id="GO:0046983">
    <property type="term" value="F:protein dimerization activity"/>
    <property type="evidence" value="ECO:0007669"/>
    <property type="project" value="InterPro"/>
</dbReference>
<evidence type="ECO:0000259" key="2">
    <source>
        <dbReference type="Pfam" id="PF05699"/>
    </source>
</evidence>
<feature type="domain" description="HAT C-terminal dimerisation" evidence="2">
    <location>
        <begin position="42"/>
        <end position="127"/>
    </location>
</feature>